<dbReference type="GO" id="GO:0008270">
    <property type="term" value="F:zinc ion binding"/>
    <property type="evidence" value="ECO:0007669"/>
    <property type="project" value="UniProtKB-KW"/>
</dbReference>
<keyword evidence="4 5" id="KW-0238">DNA-binding</keyword>
<feature type="compositionally biased region" description="Basic and acidic residues" evidence="6">
    <location>
        <begin position="154"/>
        <end position="164"/>
    </location>
</feature>
<dbReference type="EMBL" id="JBDJPC010000015">
    <property type="protein sequence ID" value="KAL1488228.1"/>
    <property type="molecule type" value="Genomic_DNA"/>
</dbReference>
<reference evidence="8 9" key="1">
    <citation type="submission" date="2024-05" db="EMBL/GenBank/DDBJ databases">
        <title>Genetic variation in Jamaican populations of the coffee berry borer (Hypothenemus hampei).</title>
        <authorList>
            <person name="Errbii M."/>
            <person name="Myrie A."/>
        </authorList>
    </citation>
    <scope>NUCLEOTIDE SEQUENCE [LARGE SCALE GENOMIC DNA]</scope>
    <source>
        <strain evidence="8">JA-Hopewell-2020-01-JO</strain>
        <tissue evidence="8">Whole body</tissue>
    </source>
</reference>
<gene>
    <name evidence="8" type="ORF">ABEB36_015183</name>
</gene>
<protein>
    <recommendedName>
        <fullName evidence="7">THAP-type domain-containing protein</fullName>
    </recommendedName>
</protein>
<evidence type="ECO:0000256" key="6">
    <source>
        <dbReference type="SAM" id="MobiDB-lite"/>
    </source>
</evidence>
<dbReference type="SUPFAM" id="SSF57716">
    <property type="entry name" value="Glucocorticoid receptor-like (DNA-binding domain)"/>
    <property type="match status" value="1"/>
</dbReference>
<feature type="compositionally biased region" description="Basic residues" evidence="6">
    <location>
        <begin position="165"/>
        <end position="181"/>
    </location>
</feature>
<dbReference type="PROSITE" id="PS50950">
    <property type="entry name" value="ZF_THAP"/>
    <property type="match status" value="1"/>
</dbReference>
<evidence type="ECO:0000259" key="7">
    <source>
        <dbReference type="PROSITE" id="PS50950"/>
    </source>
</evidence>
<keyword evidence="1" id="KW-0479">Metal-binding</keyword>
<dbReference type="Pfam" id="PF05485">
    <property type="entry name" value="THAP"/>
    <property type="match status" value="1"/>
</dbReference>
<dbReference type="InterPro" id="IPR006612">
    <property type="entry name" value="THAP_Znf"/>
</dbReference>
<comment type="caution">
    <text evidence="8">The sequence shown here is derived from an EMBL/GenBank/DDBJ whole genome shotgun (WGS) entry which is preliminary data.</text>
</comment>
<name>A0ABD1E0M4_HYPHA</name>
<proteinExistence type="predicted"/>
<dbReference type="AlphaFoldDB" id="A0ABD1E0M4"/>
<accession>A0ABD1E0M4</accession>
<keyword evidence="3" id="KW-0862">Zinc</keyword>
<evidence type="ECO:0000256" key="5">
    <source>
        <dbReference type="PROSITE-ProRule" id="PRU00309"/>
    </source>
</evidence>
<evidence type="ECO:0000256" key="1">
    <source>
        <dbReference type="ARBA" id="ARBA00022723"/>
    </source>
</evidence>
<feature type="region of interest" description="Disordered" evidence="6">
    <location>
        <begin position="147"/>
        <end position="181"/>
    </location>
</feature>
<dbReference type="Proteomes" id="UP001566132">
    <property type="component" value="Unassembled WGS sequence"/>
</dbReference>
<evidence type="ECO:0000256" key="3">
    <source>
        <dbReference type="ARBA" id="ARBA00022833"/>
    </source>
</evidence>
<organism evidence="8 9">
    <name type="scientific">Hypothenemus hampei</name>
    <name type="common">Coffee berry borer</name>
    <dbReference type="NCBI Taxonomy" id="57062"/>
    <lineage>
        <taxon>Eukaryota</taxon>
        <taxon>Metazoa</taxon>
        <taxon>Ecdysozoa</taxon>
        <taxon>Arthropoda</taxon>
        <taxon>Hexapoda</taxon>
        <taxon>Insecta</taxon>
        <taxon>Pterygota</taxon>
        <taxon>Neoptera</taxon>
        <taxon>Endopterygota</taxon>
        <taxon>Coleoptera</taxon>
        <taxon>Polyphaga</taxon>
        <taxon>Cucujiformia</taxon>
        <taxon>Curculionidae</taxon>
        <taxon>Scolytinae</taxon>
        <taxon>Hypothenemus</taxon>
    </lineage>
</organism>
<evidence type="ECO:0000256" key="4">
    <source>
        <dbReference type="ARBA" id="ARBA00023125"/>
    </source>
</evidence>
<sequence>MPRNCTVTLCNSTFEKGSSIQFFRFPLKDVERCKKWIEAMEKKRLGSFKAYSDMQLKPDAIPSLLLPTAARAMPIAIPEIIEIMDSFTEKTTAIEPATIEFAAIEPVAKEHTIHCNEQVPNDLPTTSAKSNDFMLLELTSTADIDISGSEDMDCSERSNEESQSVKRKAKFTPRKRKMQKKIKLLQQTVRRQKTKITSMSQLLKELRKKV</sequence>
<evidence type="ECO:0000256" key="2">
    <source>
        <dbReference type="ARBA" id="ARBA00022771"/>
    </source>
</evidence>
<evidence type="ECO:0000313" key="8">
    <source>
        <dbReference type="EMBL" id="KAL1488228.1"/>
    </source>
</evidence>
<feature type="domain" description="THAP-type" evidence="7">
    <location>
        <begin position="1"/>
        <end position="81"/>
    </location>
</feature>
<keyword evidence="2 5" id="KW-0863">Zinc-finger</keyword>
<dbReference type="GO" id="GO:0003677">
    <property type="term" value="F:DNA binding"/>
    <property type="evidence" value="ECO:0007669"/>
    <property type="project" value="UniProtKB-UniRule"/>
</dbReference>
<evidence type="ECO:0000313" key="9">
    <source>
        <dbReference type="Proteomes" id="UP001566132"/>
    </source>
</evidence>
<keyword evidence="9" id="KW-1185">Reference proteome</keyword>